<dbReference type="InterPro" id="IPR029058">
    <property type="entry name" value="AB_hydrolase_fold"/>
</dbReference>
<dbReference type="AlphaFoldDB" id="A0A284RA20"/>
<dbReference type="OrthoDB" id="61815at2759"/>
<keyword evidence="9" id="KW-1185">Reference proteome</keyword>
<dbReference type="STRING" id="47428.A0A284RA20"/>
<feature type="region of interest" description="Disordered" evidence="6">
    <location>
        <begin position="117"/>
        <end position="186"/>
    </location>
</feature>
<dbReference type="InterPro" id="IPR043358">
    <property type="entry name" value="GNL1-like"/>
</dbReference>
<evidence type="ECO:0000313" key="8">
    <source>
        <dbReference type="EMBL" id="SJL05590.1"/>
    </source>
</evidence>
<feature type="compositionally biased region" description="Low complexity" evidence="6">
    <location>
        <begin position="117"/>
        <end position="147"/>
    </location>
</feature>
<evidence type="ECO:0000313" key="9">
    <source>
        <dbReference type="Proteomes" id="UP000219338"/>
    </source>
</evidence>
<protein>
    <recommendedName>
        <fullName evidence="7">CP-type G domain-containing protein</fullName>
    </recommendedName>
</protein>
<dbReference type="EMBL" id="FUEG01000006">
    <property type="protein sequence ID" value="SJL05590.1"/>
    <property type="molecule type" value="Genomic_DNA"/>
</dbReference>
<evidence type="ECO:0000256" key="5">
    <source>
        <dbReference type="ARBA" id="ARBA00023134"/>
    </source>
</evidence>
<dbReference type="InterPro" id="IPR030378">
    <property type="entry name" value="G_CP_dom"/>
</dbReference>
<feature type="region of interest" description="Disordered" evidence="6">
    <location>
        <begin position="1"/>
        <end position="24"/>
    </location>
</feature>
<evidence type="ECO:0000256" key="3">
    <source>
        <dbReference type="ARBA" id="ARBA00022741"/>
    </source>
</evidence>
<dbReference type="PANTHER" id="PTHR45709:SF2">
    <property type="entry name" value="LARGE SUBUNIT GTPASE 1 HOMOLOG"/>
    <property type="match status" value="1"/>
</dbReference>
<dbReference type="InterPro" id="IPR006073">
    <property type="entry name" value="GTP-bd"/>
</dbReference>
<dbReference type="GO" id="GO:0005525">
    <property type="term" value="F:GTP binding"/>
    <property type="evidence" value="ECO:0007669"/>
    <property type="project" value="UniProtKB-KW"/>
</dbReference>
<feature type="compositionally biased region" description="Low complexity" evidence="6">
    <location>
        <begin position="40"/>
        <end position="66"/>
    </location>
</feature>
<dbReference type="PROSITE" id="PS51721">
    <property type="entry name" value="G_CP"/>
    <property type="match status" value="1"/>
</dbReference>
<dbReference type="SUPFAM" id="SSF53474">
    <property type="entry name" value="alpha/beta-Hydrolases"/>
    <property type="match status" value="1"/>
</dbReference>
<dbReference type="SUPFAM" id="SSF52540">
    <property type="entry name" value="P-loop containing nucleoside triphosphate hydrolases"/>
    <property type="match status" value="1"/>
</dbReference>
<dbReference type="Pfam" id="PF01926">
    <property type="entry name" value="MMR_HSR1"/>
    <property type="match status" value="1"/>
</dbReference>
<dbReference type="Gene3D" id="3.40.50.300">
    <property type="entry name" value="P-loop containing nucleotide triphosphate hydrolases"/>
    <property type="match status" value="1"/>
</dbReference>
<accession>A0A284RA20</accession>
<feature type="region of interest" description="Disordered" evidence="6">
    <location>
        <begin position="664"/>
        <end position="683"/>
    </location>
</feature>
<dbReference type="PANTHER" id="PTHR45709">
    <property type="entry name" value="LARGE SUBUNIT GTPASE 1 HOMOLOG-RELATED"/>
    <property type="match status" value="1"/>
</dbReference>
<feature type="region of interest" description="Disordered" evidence="6">
    <location>
        <begin position="77"/>
        <end position="96"/>
    </location>
</feature>
<dbReference type="GO" id="GO:0005829">
    <property type="term" value="C:cytosol"/>
    <property type="evidence" value="ECO:0007669"/>
    <property type="project" value="TreeGrafter"/>
</dbReference>
<dbReference type="InterPro" id="IPR000073">
    <property type="entry name" value="AB_hydrolase_1"/>
</dbReference>
<feature type="compositionally biased region" description="Low complexity" evidence="6">
    <location>
        <begin position="7"/>
        <end position="18"/>
    </location>
</feature>
<dbReference type="Proteomes" id="UP000219338">
    <property type="component" value="Unassembled WGS sequence"/>
</dbReference>
<sequence length="1229" mass="136288">MPSKPRTASQAPSTSTSTFRKSSQPVVRWLETWSPYHNNSSSKSTSSSQASSPASSRSSTPPSPALASLNEALHETLRLPTRPPLARLPTPLYTSRLGHGHSPQFFDSLTRTTLPTSSLSTGSQLNYSSSPLSSSPISSQSSIYQLPVTLGDSPTHRTSLDTLRSVSQRDRRRSSHSISSERTSTFDSTWPKNWWWFQAENKEDVDGMLGEDDRADTVEEERDRIRKKYRSPKNPIVFCHGLLGFDSVTIGPAIAPLQVTHWRGIKEVLEANGSEVLITRVPATSTPIDRAKVLEEKISAAYPGRSVHLIGHSMGGLDCRYLTSKLIHRNFSVLSITTIGTPHRGSSFADHFLTTLGKSRMPSFLQFLDMLPNGGGDGKAFEFLTLENMRRFNEEVRDVDGVQYFSWGAVYDPGFVDTWKWSHSVVLEKEGPNDGLVSVNSAKWGTYLGTLEDVNHLDLVGWINAARYKWAEMTGRHINFRPATFYLGVADMLAERVEGQPNLLTDESCSDGHPSSGKGNKAGRGATIREDSYDQTAVNDEAVTMTTGEDVDGATGKANGLSRVGPPKGRDHNPSGLGRAIINKKIKDARRMQESGLYVTDVDPTSRLKSVTQERDLDEFLNTAQLAGTEFTAERRNVKVIQQSASSSQNPYLLNEQEEKKTLERHRENKQRLRVPRRPPWTKGMTTAELDQQEKAAFLSWRRGLAELQEEEHFLLTPFERNIEVWRQLWRVLERSHLVIQIVDARNPLRFRCEDLEDYVKDVEGPEGEKGTGKGIRRSLLLINKADLLTSYQRRLWADHFDEQGIQYAFFSAANAAALQQARRDALAQEQQGNADPEGDHNNIADEDDDVKEPSLSDRNYPETESDSDEESDSQDYFSADDESEEEQDPRARVLTVLELEDLFMRMAPDLSAFADSNGKLPQKLQVGLVGYPNVGKSSTINSLLGEKKVSVSSTPGKTKHFQTIHLSDSIVLCDCPGLVFPQFATTKADLVCDGVLPIDQMKEYTGPTTLVVKRIPKTVLEATYGLSIKVRSKEEGGDEQVTAESFLISYAIARGFMRSGQGNPDEARSARYVLKDYVNAKLLFCQPPPGVSETEFNEQTHQIALRRVQGKKKAPVTRVGKDADTFVAPNVGPTIDGSSTANSGGRTQVLDAEFFQQNASLAGHAFVNGKAFSRSKQFPHQNSVTNDGTPVGHRQARIASVLANQDGGGNKHHKKMKKVKQRSGKGYD</sequence>
<feature type="region of interest" description="Disordered" evidence="6">
    <location>
        <begin position="822"/>
        <end position="893"/>
    </location>
</feature>
<feature type="compositionally biased region" description="Basic and acidic residues" evidence="6">
    <location>
        <begin position="852"/>
        <end position="862"/>
    </location>
</feature>
<evidence type="ECO:0000256" key="2">
    <source>
        <dbReference type="ARBA" id="ARBA00022490"/>
    </source>
</evidence>
<dbReference type="InterPro" id="IPR027417">
    <property type="entry name" value="P-loop_NTPase"/>
</dbReference>
<proteinExistence type="predicted"/>
<evidence type="ECO:0000256" key="6">
    <source>
        <dbReference type="SAM" id="MobiDB-lite"/>
    </source>
</evidence>
<reference evidence="9" key="1">
    <citation type="journal article" date="2017" name="Nat. Ecol. Evol.">
        <title>Genome expansion and lineage-specific genetic innovations in the forest pathogenic fungi Armillaria.</title>
        <authorList>
            <person name="Sipos G."/>
            <person name="Prasanna A.N."/>
            <person name="Walter M.C."/>
            <person name="O'Connor E."/>
            <person name="Balint B."/>
            <person name="Krizsan K."/>
            <person name="Kiss B."/>
            <person name="Hess J."/>
            <person name="Varga T."/>
            <person name="Slot J."/>
            <person name="Riley R."/>
            <person name="Boka B."/>
            <person name="Rigling D."/>
            <person name="Barry K."/>
            <person name="Lee J."/>
            <person name="Mihaltcheva S."/>
            <person name="LaButti K."/>
            <person name="Lipzen A."/>
            <person name="Waldron R."/>
            <person name="Moloney N.M."/>
            <person name="Sperisen C."/>
            <person name="Kredics L."/>
            <person name="Vagvoelgyi C."/>
            <person name="Patrignani A."/>
            <person name="Fitzpatrick D."/>
            <person name="Nagy I."/>
            <person name="Doyle S."/>
            <person name="Anderson J.B."/>
            <person name="Grigoriev I.V."/>
            <person name="Gueldener U."/>
            <person name="Muensterkoetter M."/>
            <person name="Nagy L.G."/>
        </authorList>
    </citation>
    <scope>NUCLEOTIDE SEQUENCE [LARGE SCALE GENOMIC DNA]</scope>
    <source>
        <strain evidence="9">C18/9</strain>
    </source>
</reference>
<evidence type="ECO:0000256" key="1">
    <source>
        <dbReference type="ARBA" id="ARBA00004496"/>
    </source>
</evidence>
<organism evidence="8 9">
    <name type="scientific">Armillaria ostoyae</name>
    <name type="common">Armillaria root rot fungus</name>
    <dbReference type="NCBI Taxonomy" id="47428"/>
    <lineage>
        <taxon>Eukaryota</taxon>
        <taxon>Fungi</taxon>
        <taxon>Dikarya</taxon>
        <taxon>Basidiomycota</taxon>
        <taxon>Agaricomycotina</taxon>
        <taxon>Agaricomycetes</taxon>
        <taxon>Agaricomycetidae</taxon>
        <taxon>Agaricales</taxon>
        <taxon>Marasmiineae</taxon>
        <taxon>Physalacriaceae</taxon>
        <taxon>Armillaria</taxon>
    </lineage>
</organism>
<name>A0A284RA20_ARMOS</name>
<dbReference type="GO" id="GO:0000054">
    <property type="term" value="P:ribosomal subunit export from nucleus"/>
    <property type="evidence" value="ECO:0007669"/>
    <property type="project" value="TreeGrafter"/>
</dbReference>
<gene>
    <name evidence="8" type="ORF">ARMOST_08946</name>
</gene>
<evidence type="ECO:0000256" key="4">
    <source>
        <dbReference type="ARBA" id="ARBA00022801"/>
    </source>
</evidence>
<feature type="compositionally biased region" description="Acidic residues" evidence="6">
    <location>
        <begin position="864"/>
        <end position="888"/>
    </location>
</feature>
<dbReference type="Gene3D" id="3.40.50.1820">
    <property type="entry name" value="alpha/beta hydrolase"/>
    <property type="match status" value="1"/>
</dbReference>
<feature type="region of interest" description="Disordered" evidence="6">
    <location>
        <begin position="36"/>
        <end position="66"/>
    </location>
</feature>
<feature type="region of interest" description="Disordered" evidence="6">
    <location>
        <begin position="1203"/>
        <end position="1229"/>
    </location>
</feature>
<evidence type="ECO:0000259" key="7">
    <source>
        <dbReference type="PROSITE" id="PS51721"/>
    </source>
</evidence>
<keyword evidence="2" id="KW-0963">Cytoplasm</keyword>
<dbReference type="GO" id="GO:0003924">
    <property type="term" value="F:GTPase activity"/>
    <property type="evidence" value="ECO:0007669"/>
    <property type="project" value="InterPro"/>
</dbReference>
<keyword evidence="4" id="KW-0378">Hydrolase</keyword>
<dbReference type="CDD" id="cd01857">
    <property type="entry name" value="HSR1_MMR1"/>
    <property type="match status" value="1"/>
</dbReference>
<feature type="domain" description="CP-type G" evidence="7">
    <location>
        <begin position="726"/>
        <end position="982"/>
    </location>
</feature>
<feature type="region of interest" description="Disordered" evidence="6">
    <location>
        <begin position="503"/>
        <end position="578"/>
    </location>
</feature>
<dbReference type="Pfam" id="PF00561">
    <property type="entry name" value="Abhydrolase_1"/>
    <property type="match status" value="1"/>
</dbReference>
<keyword evidence="5" id="KW-0342">GTP-binding</keyword>
<comment type="subcellular location">
    <subcellularLocation>
        <location evidence="1">Cytoplasm</location>
    </subcellularLocation>
</comment>
<keyword evidence="3" id="KW-0547">Nucleotide-binding</keyword>
<feature type="compositionally biased region" description="Basic residues" evidence="6">
    <location>
        <begin position="1211"/>
        <end position="1229"/>
    </location>
</feature>
<feature type="compositionally biased region" description="Low complexity" evidence="6">
    <location>
        <begin position="78"/>
        <end position="92"/>
    </location>
</feature>